<sequence length="143" mass="15547">MVTGDTTAYAHWTANEYQVTYDANGGSGADVNDTVTFDSSYRFKSADTFTRTGYTFTGWNTAPDGSGTAYAARQQLTWNRTSDLTVYAQWEANEYTIVFDANAENTADGEHATKSTSGTMDAVKAVYDTATTLPANAFVKTTY</sequence>
<evidence type="ECO:0000256" key="1">
    <source>
        <dbReference type="ARBA" id="ARBA00004196"/>
    </source>
</evidence>
<accession>A0A060BYJ3</accession>
<feature type="non-terminal residue" evidence="2">
    <location>
        <position position="143"/>
    </location>
</feature>
<evidence type="ECO:0000313" key="2">
    <source>
        <dbReference type="EMBL" id="AIA87767.1"/>
    </source>
</evidence>
<dbReference type="InterPro" id="IPR042229">
    <property type="entry name" value="Listeria/Bacterioides_rpt_sf"/>
</dbReference>
<reference evidence="2" key="1">
    <citation type="journal article" date="2013" name="Environ. Microbiol.">
        <title>Seasonally variable intestinal metagenomes of the red palm weevil (Rhynchophorus ferrugineus).</title>
        <authorList>
            <person name="Jia S."/>
            <person name="Zhang X."/>
            <person name="Zhang G."/>
            <person name="Yin A."/>
            <person name="Zhang S."/>
            <person name="Li F."/>
            <person name="Wang L."/>
            <person name="Zhao D."/>
            <person name="Yun Q."/>
            <person name="Tala"/>
            <person name="Wang J."/>
            <person name="Sun G."/>
            <person name="Baabdullah M."/>
            <person name="Yu X."/>
            <person name="Hu S."/>
            <person name="Al-Mssallem I.S."/>
            <person name="Yu J."/>
        </authorList>
    </citation>
    <scope>NUCLEOTIDE SEQUENCE</scope>
</reference>
<dbReference type="NCBIfam" id="TIGR02543">
    <property type="entry name" value="List_Bact_rpt"/>
    <property type="match status" value="1"/>
</dbReference>
<proteinExistence type="predicted"/>
<dbReference type="Pfam" id="PF09479">
    <property type="entry name" value="Flg_new"/>
    <property type="match status" value="1"/>
</dbReference>
<dbReference type="AlphaFoldDB" id="A0A060BYJ3"/>
<dbReference type="EMBL" id="KF120494">
    <property type="protein sequence ID" value="AIA87767.1"/>
    <property type="molecule type" value="Genomic_DNA"/>
</dbReference>
<organism evidence="2">
    <name type="scientific">uncultured Lactobacillus sp</name>
    <dbReference type="NCBI Taxonomy" id="153152"/>
    <lineage>
        <taxon>Bacteria</taxon>
        <taxon>Bacillati</taxon>
        <taxon>Bacillota</taxon>
        <taxon>Bacilli</taxon>
        <taxon>Lactobacillales</taxon>
        <taxon>Lactobacillaceae</taxon>
        <taxon>Lactobacillus</taxon>
        <taxon>environmental samples</taxon>
    </lineage>
</organism>
<dbReference type="Gene3D" id="2.60.40.4270">
    <property type="entry name" value="Listeria-Bacteroides repeat domain"/>
    <property type="match status" value="1"/>
</dbReference>
<dbReference type="GO" id="GO:0030313">
    <property type="term" value="C:cell envelope"/>
    <property type="evidence" value="ECO:0007669"/>
    <property type="project" value="UniProtKB-SubCell"/>
</dbReference>
<comment type="subcellular location">
    <subcellularLocation>
        <location evidence="1">Cell envelope</location>
    </subcellularLocation>
</comment>
<name>A0A060BYJ3_9LACO</name>
<dbReference type="InterPro" id="IPR013378">
    <property type="entry name" value="InlB-like_B-rpt"/>
</dbReference>
<protein>
    <submittedName>
        <fullName evidence="2">CAZy families CBM48|GH13 protein</fullName>
    </submittedName>
</protein>